<evidence type="ECO:0000256" key="3">
    <source>
        <dbReference type="ARBA" id="ARBA00029447"/>
    </source>
</evidence>
<dbReference type="FunFam" id="1.10.287.950:FF:000001">
    <property type="entry name" value="Methyl-accepting chemotaxis sensory transducer"/>
    <property type="match status" value="1"/>
</dbReference>
<feature type="transmembrane region" description="Helical" evidence="6">
    <location>
        <begin position="339"/>
        <end position="356"/>
    </location>
</feature>
<dbReference type="GO" id="GO:0007165">
    <property type="term" value="P:signal transduction"/>
    <property type="evidence" value="ECO:0007669"/>
    <property type="project" value="UniProtKB-KW"/>
</dbReference>
<name>A0A4Z0W8K2_9GAMM</name>
<dbReference type="PROSITE" id="PS50111">
    <property type="entry name" value="CHEMOTAXIS_TRANSDUC_2"/>
    <property type="match status" value="1"/>
</dbReference>
<comment type="subcellular location">
    <subcellularLocation>
        <location evidence="1">Membrane</location>
    </subcellularLocation>
</comment>
<gene>
    <name evidence="8" type="ORF">E4656_00415</name>
</gene>
<dbReference type="SMART" id="SM00283">
    <property type="entry name" value="MA"/>
    <property type="match status" value="1"/>
</dbReference>
<evidence type="ECO:0000256" key="6">
    <source>
        <dbReference type="SAM" id="Phobius"/>
    </source>
</evidence>
<keyword evidence="6" id="KW-0812">Transmembrane</keyword>
<keyword evidence="6" id="KW-1133">Transmembrane helix</keyword>
<dbReference type="InterPro" id="IPR004089">
    <property type="entry name" value="MCPsignal_dom"/>
</dbReference>
<keyword evidence="9" id="KW-1185">Reference proteome</keyword>
<comment type="similarity">
    <text evidence="3">Belongs to the methyl-accepting chemotaxis (MCP) protein family.</text>
</comment>
<dbReference type="RefSeq" id="WP_135480172.1">
    <property type="nucleotide sequence ID" value="NZ_SRMF01000001.1"/>
</dbReference>
<feature type="domain" description="Methyl-accepting transducer" evidence="7">
    <location>
        <begin position="443"/>
        <end position="679"/>
    </location>
</feature>
<sequence>MNAVPESQEMALSREERHWLPWLGTGKVKLRYLTTINSTHRPRVAYLFECLARSRRQGLLDWADSNWSLLEGIAGEGAVLHPNVSTEWLQDKLQGLTGFSELALVAAEGRVLASSHSARNGAQWSNRAALAQGLRQPFLHGPYADSDTETLGATTSAFHDGVTLMFYQPVMVSGQVVGCLCARLPNDVMSDLIQSEAGHVYPGSGDNYLFMVRAGFDTQVQPGTALSRSRFEDDSIVPGPNLRSGVPTPKGELKVRRHTELELRLTMPSTGELHPGVRETIRNGSNLRVSYPGYSDYRQVPVIGKGVQLQLPGSPDVWGLMCEADLAEVYARRPLGWRYTLSCLLGVILPAVALAIPMGVAVLVPFGFALLATGLIVYLQFVRPLSRHLEKTLQHLVAITDGGDLGQSLAAEHWPGDVRRDLGLWLNSFAGKVDICMTDVNTTAAITSLTCERLNRSADALAHRAQEQSQGTDSMSSAVEQLGTGVGEVSDHARQTALSAAEAKTAAGEGRQHMATCQEEVGRMRDSIEGASTAIEQLNAQSEQIGKIVSTISEIAEQTNLLALNAAIEAARAGESGRGFSVVADEVRSLAARTAEATRDIRALIQDIQKNVGASVQQVHQCSDQTGEVVTLVQHVDADLDRIERTVADVSSHIDSIATSANQQGQAGREIAGTTARLAELAESNHVEVQRTAVAVQGLERVASQMNLLPARFRRQDKEG</sequence>
<keyword evidence="2 4" id="KW-0807">Transducer</keyword>
<dbReference type="SUPFAM" id="SSF58104">
    <property type="entry name" value="Methyl-accepting chemotaxis protein (MCP) signaling domain"/>
    <property type="match status" value="1"/>
</dbReference>
<comment type="caution">
    <text evidence="8">The sequence shown here is derived from an EMBL/GenBank/DDBJ whole genome shotgun (WGS) entry which is preliminary data.</text>
</comment>
<dbReference type="GO" id="GO:0006935">
    <property type="term" value="P:chemotaxis"/>
    <property type="evidence" value="ECO:0007669"/>
    <property type="project" value="UniProtKB-ARBA"/>
</dbReference>
<dbReference type="EMBL" id="SRMF01000001">
    <property type="protein sequence ID" value="TGG94929.1"/>
    <property type="molecule type" value="Genomic_DNA"/>
</dbReference>
<dbReference type="PANTHER" id="PTHR32089">
    <property type="entry name" value="METHYL-ACCEPTING CHEMOTAXIS PROTEIN MCPB"/>
    <property type="match status" value="1"/>
</dbReference>
<organism evidence="8 9">
    <name type="scientific">Natronospirillum operosum</name>
    <dbReference type="NCBI Taxonomy" id="2759953"/>
    <lineage>
        <taxon>Bacteria</taxon>
        <taxon>Pseudomonadati</taxon>
        <taxon>Pseudomonadota</taxon>
        <taxon>Gammaproteobacteria</taxon>
        <taxon>Oceanospirillales</taxon>
        <taxon>Natronospirillaceae</taxon>
        <taxon>Natronospirillum</taxon>
    </lineage>
</organism>
<evidence type="ECO:0000256" key="5">
    <source>
        <dbReference type="SAM" id="MobiDB-lite"/>
    </source>
</evidence>
<dbReference type="Pfam" id="PF00015">
    <property type="entry name" value="MCPsignal"/>
    <property type="match status" value="1"/>
</dbReference>
<proteinExistence type="inferred from homology"/>
<evidence type="ECO:0000256" key="4">
    <source>
        <dbReference type="PROSITE-ProRule" id="PRU00284"/>
    </source>
</evidence>
<evidence type="ECO:0000313" key="9">
    <source>
        <dbReference type="Proteomes" id="UP000297475"/>
    </source>
</evidence>
<feature type="compositionally biased region" description="Low complexity" evidence="5">
    <location>
        <begin position="497"/>
        <end position="507"/>
    </location>
</feature>
<accession>A0A4Z0W8K2</accession>
<dbReference type="GO" id="GO:0016020">
    <property type="term" value="C:membrane"/>
    <property type="evidence" value="ECO:0007669"/>
    <property type="project" value="UniProtKB-SubCell"/>
</dbReference>
<dbReference type="CDD" id="cd11386">
    <property type="entry name" value="MCP_signal"/>
    <property type="match status" value="1"/>
</dbReference>
<evidence type="ECO:0000256" key="1">
    <source>
        <dbReference type="ARBA" id="ARBA00004370"/>
    </source>
</evidence>
<feature type="transmembrane region" description="Helical" evidence="6">
    <location>
        <begin position="362"/>
        <end position="381"/>
    </location>
</feature>
<dbReference type="OrthoDB" id="2489132at2"/>
<dbReference type="PANTHER" id="PTHR32089:SF112">
    <property type="entry name" value="LYSOZYME-LIKE PROTEIN-RELATED"/>
    <property type="match status" value="1"/>
</dbReference>
<dbReference type="AlphaFoldDB" id="A0A4Z0W8K2"/>
<evidence type="ECO:0000256" key="2">
    <source>
        <dbReference type="ARBA" id="ARBA00023224"/>
    </source>
</evidence>
<keyword evidence="6" id="KW-0472">Membrane</keyword>
<evidence type="ECO:0000313" key="8">
    <source>
        <dbReference type="EMBL" id="TGG94929.1"/>
    </source>
</evidence>
<protein>
    <submittedName>
        <fullName evidence="8">Methyl-accepting chemotaxis protein</fullName>
    </submittedName>
</protein>
<evidence type="ECO:0000259" key="7">
    <source>
        <dbReference type="PROSITE" id="PS50111"/>
    </source>
</evidence>
<reference evidence="8 9" key="1">
    <citation type="submission" date="2019-04" db="EMBL/GenBank/DDBJ databases">
        <title>Natronospirillum operosus gen. nov., sp. nov., a haloalkaliphilic satellite isolated from decaying biomass of laboratory culture of cyanobacterium Geitlerinema sp. and proposal of Natronospirillaceae fam. nov. and Saccharospirillaceae fam. nov.</title>
        <authorList>
            <person name="Kevbrin V."/>
            <person name="Boltyanskaya Y."/>
            <person name="Koziaeva V."/>
            <person name="Grouzdev D.S."/>
            <person name="Park M."/>
            <person name="Cho J."/>
        </authorList>
    </citation>
    <scope>NUCLEOTIDE SEQUENCE [LARGE SCALE GENOMIC DNA]</scope>
    <source>
        <strain evidence="8 9">G-116</strain>
    </source>
</reference>
<dbReference type="Proteomes" id="UP000297475">
    <property type="component" value="Unassembled WGS sequence"/>
</dbReference>
<feature type="region of interest" description="Disordered" evidence="5">
    <location>
        <begin position="491"/>
        <end position="512"/>
    </location>
</feature>
<dbReference type="Gene3D" id="1.10.287.950">
    <property type="entry name" value="Methyl-accepting chemotaxis protein"/>
    <property type="match status" value="1"/>
</dbReference>